<proteinExistence type="predicted"/>
<feature type="region of interest" description="Disordered" evidence="1">
    <location>
        <begin position="80"/>
        <end position="100"/>
    </location>
</feature>
<protein>
    <submittedName>
        <fullName evidence="2">Uncharacterized protein</fullName>
    </submittedName>
</protein>
<keyword evidence="3" id="KW-1185">Reference proteome</keyword>
<dbReference type="OrthoDB" id="2739946at2759"/>
<dbReference type="Proteomes" id="UP000092993">
    <property type="component" value="Unassembled WGS sequence"/>
</dbReference>
<name>A0A1C7LTQ1_GRIFR</name>
<reference evidence="2 3" key="1">
    <citation type="submission" date="2016-03" db="EMBL/GenBank/DDBJ databases">
        <title>Whole genome sequencing of Grifola frondosa 9006-11.</title>
        <authorList>
            <person name="Min B."/>
            <person name="Park H."/>
            <person name="Kim J.-G."/>
            <person name="Cho H."/>
            <person name="Oh Y.-L."/>
            <person name="Kong W.-S."/>
            <person name="Choi I.-G."/>
        </authorList>
    </citation>
    <scope>NUCLEOTIDE SEQUENCE [LARGE SCALE GENOMIC DNA]</scope>
    <source>
        <strain evidence="2 3">9006-11</strain>
    </source>
</reference>
<sequence>MGPRTTPLYFAGTGRLMREQLREIKASASSLQETQLSRACKVALKRRERGELHAERCKSGRGHGEARTWKSGDFVCGRELDGDSEGSHGPEKQHEVDRAVEDGQCVMSARYEVSILDIARPAKTKGTAKEFEVVDTVQRVIALDDEESYLFRG</sequence>
<comment type="caution">
    <text evidence="2">The sequence shown here is derived from an EMBL/GenBank/DDBJ whole genome shotgun (WGS) entry which is preliminary data.</text>
</comment>
<organism evidence="2 3">
    <name type="scientific">Grifola frondosa</name>
    <name type="common">Maitake</name>
    <name type="synonym">Polyporus frondosus</name>
    <dbReference type="NCBI Taxonomy" id="5627"/>
    <lineage>
        <taxon>Eukaryota</taxon>
        <taxon>Fungi</taxon>
        <taxon>Dikarya</taxon>
        <taxon>Basidiomycota</taxon>
        <taxon>Agaricomycotina</taxon>
        <taxon>Agaricomycetes</taxon>
        <taxon>Polyporales</taxon>
        <taxon>Grifolaceae</taxon>
        <taxon>Grifola</taxon>
    </lineage>
</organism>
<accession>A0A1C7LTQ1</accession>
<evidence type="ECO:0000313" key="3">
    <source>
        <dbReference type="Proteomes" id="UP000092993"/>
    </source>
</evidence>
<evidence type="ECO:0000313" key="2">
    <source>
        <dbReference type="EMBL" id="OBZ67546.1"/>
    </source>
</evidence>
<evidence type="ECO:0000256" key="1">
    <source>
        <dbReference type="SAM" id="MobiDB-lite"/>
    </source>
</evidence>
<gene>
    <name evidence="2" type="ORF">A0H81_12214</name>
</gene>
<dbReference type="AlphaFoldDB" id="A0A1C7LTQ1"/>
<dbReference type="EMBL" id="LUGG01000023">
    <property type="protein sequence ID" value="OBZ67546.1"/>
    <property type="molecule type" value="Genomic_DNA"/>
</dbReference>
<dbReference type="STRING" id="5627.A0A1C7LTQ1"/>